<reference evidence="7" key="1">
    <citation type="submission" date="2021-07" db="EMBL/GenBank/DDBJ databases">
        <title>Pseudohoeflea marina sp. nov. a polyhydroxyalcanoate-producing bacterium.</title>
        <authorList>
            <person name="Zheng W."/>
            <person name="Yu S."/>
            <person name="Huang Y."/>
        </authorList>
    </citation>
    <scope>NUCLEOTIDE SEQUENCE</scope>
    <source>
        <strain evidence="7">DP4N28-3</strain>
    </source>
</reference>
<evidence type="ECO:0000256" key="4">
    <source>
        <dbReference type="ARBA" id="ARBA00022967"/>
    </source>
</evidence>
<keyword evidence="4" id="KW-1278">Translocase</keyword>
<sequence length="219" mass="23103">MQAIAEGLAGGRGGTALFQDVSFALESGAGLAIVGENGVGKSTLLRILAGLLPAARGTFELRDDEGAVLIAHEHLHYLSHRNAMKRELSVHDNLDFWKSFSDPSGDAGGLSAEAAIAAVELEGIGHLPFGYLSTGQQRRIGVARLLVTRRPLWLLDEPTAALDLRSSRLFAALAEAHLDDGGLLIAATHLPLGVDGVETFDLAMAAVPDTDCDDGEVWM</sequence>
<keyword evidence="8" id="KW-1185">Reference proteome</keyword>
<dbReference type="Proteomes" id="UP001430804">
    <property type="component" value="Unassembled WGS sequence"/>
</dbReference>
<proteinExistence type="predicted"/>
<evidence type="ECO:0000256" key="5">
    <source>
        <dbReference type="ARBA" id="ARBA00023136"/>
    </source>
</evidence>
<dbReference type="EMBL" id="JAHWQX010000001">
    <property type="protein sequence ID" value="MBW3096732.1"/>
    <property type="molecule type" value="Genomic_DNA"/>
</dbReference>
<dbReference type="PANTHER" id="PTHR43499">
    <property type="entry name" value="ABC TRANSPORTER I FAMILY MEMBER 1"/>
    <property type="match status" value="1"/>
</dbReference>
<keyword evidence="3 7" id="KW-0067">ATP-binding</keyword>
<name>A0ABS6WMT9_9HYPH</name>
<evidence type="ECO:0000259" key="6">
    <source>
        <dbReference type="PROSITE" id="PS50893"/>
    </source>
</evidence>
<dbReference type="SMART" id="SM00382">
    <property type="entry name" value="AAA"/>
    <property type="match status" value="1"/>
</dbReference>
<dbReference type="PROSITE" id="PS50893">
    <property type="entry name" value="ABC_TRANSPORTER_2"/>
    <property type="match status" value="1"/>
</dbReference>
<evidence type="ECO:0000313" key="7">
    <source>
        <dbReference type="EMBL" id="MBW3096732.1"/>
    </source>
</evidence>
<dbReference type="InterPro" id="IPR003593">
    <property type="entry name" value="AAA+_ATPase"/>
</dbReference>
<evidence type="ECO:0000256" key="1">
    <source>
        <dbReference type="ARBA" id="ARBA00022448"/>
    </source>
</evidence>
<accession>A0ABS6WMT9</accession>
<dbReference type="Pfam" id="PF00005">
    <property type="entry name" value="ABC_tran"/>
    <property type="match status" value="1"/>
</dbReference>
<dbReference type="PANTHER" id="PTHR43499:SF1">
    <property type="entry name" value="ABC TRANSPORTER I FAMILY MEMBER 1"/>
    <property type="match status" value="1"/>
</dbReference>
<evidence type="ECO:0000256" key="3">
    <source>
        <dbReference type="ARBA" id="ARBA00022840"/>
    </source>
</evidence>
<keyword evidence="2" id="KW-0547">Nucleotide-binding</keyword>
<dbReference type="InterPro" id="IPR005895">
    <property type="entry name" value="ABC_transptr_haem_export_CcmA"/>
</dbReference>
<dbReference type="GO" id="GO:0005524">
    <property type="term" value="F:ATP binding"/>
    <property type="evidence" value="ECO:0007669"/>
    <property type="project" value="UniProtKB-KW"/>
</dbReference>
<dbReference type="InterPro" id="IPR003439">
    <property type="entry name" value="ABC_transporter-like_ATP-bd"/>
</dbReference>
<protein>
    <submittedName>
        <fullName evidence="7">Heme ABC exporter ATP-binding protein CcmA</fullName>
    </submittedName>
</protein>
<comment type="caution">
    <text evidence="7">The sequence shown here is derived from an EMBL/GenBank/DDBJ whole genome shotgun (WGS) entry which is preliminary data.</text>
</comment>
<evidence type="ECO:0000313" key="8">
    <source>
        <dbReference type="Proteomes" id="UP001430804"/>
    </source>
</evidence>
<feature type="domain" description="ABC transporter" evidence="6">
    <location>
        <begin position="3"/>
        <end position="219"/>
    </location>
</feature>
<dbReference type="NCBIfam" id="TIGR01189">
    <property type="entry name" value="ccmA"/>
    <property type="match status" value="1"/>
</dbReference>
<dbReference type="RefSeq" id="WP_219200563.1">
    <property type="nucleotide sequence ID" value="NZ_JAHWQX010000001.1"/>
</dbReference>
<evidence type="ECO:0000256" key="2">
    <source>
        <dbReference type="ARBA" id="ARBA00022741"/>
    </source>
</evidence>
<organism evidence="7 8">
    <name type="scientific">Pseudohoeflea coraliihabitans</name>
    <dbReference type="NCBI Taxonomy" id="2860393"/>
    <lineage>
        <taxon>Bacteria</taxon>
        <taxon>Pseudomonadati</taxon>
        <taxon>Pseudomonadota</taxon>
        <taxon>Alphaproteobacteria</taxon>
        <taxon>Hyphomicrobiales</taxon>
        <taxon>Rhizobiaceae</taxon>
        <taxon>Pseudohoeflea</taxon>
    </lineage>
</organism>
<keyword evidence="5" id="KW-0472">Membrane</keyword>
<keyword evidence="1" id="KW-0813">Transport</keyword>
<gene>
    <name evidence="7" type="primary">ccmA</name>
    <name evidence="7" type="ORF">KY465_05515</name>
</gene>